<dbReference type="PANTHER" id="PTHR21736">
    <property type="entry name" value="VERNALIZATION-INSENSITIVE PROTEIN 3"/>
    <property type="match status" value="1"/>
</dbReference>
<dbReference type="InterPro" id="IPR004082">
    <property type="entry name" value="OBERON"/>
</dbReference>
<proteinExistence type="predicted"/>
<protein>
    <submittedName>
        <fullName evidence="1">Protein OBERON 3</fullName>
    </submittedName>
</protein>
<reference evidence="1 2" key="1">
    <citation type="submission" date="2024-04" db="EMBL/GenBank/DDBJ databases">
        <title>Genome assembly C_amara_ONT_v2.</title>
        <authorList>
            <person name="Yant L."/>
            <person name="Moore C."/>
            <person name="Slenker M."/>
        </authorList>
    </citation>
    <scope>NUCLEOTIDE SEQUENCE [LARGE SCALE GENOMIC DNA]</scope>
    <source>
        <tissue evidence="1">Leaf</tissue>
    </source>
</reference>
<comment type="caution">
    <text evidence="1">The sequence shown here is derived from an EMBL/GenBank/DDBJ whole genome shotgun (WGS) entry which is preliminary data.</text>
</comment>
<dbReference type="Proteomes" id="UP001558713">
    <property type="component" value="Unassembled WGS sequence"/>
</dbReference>
<accession>A0ABD1ABI7</accession>
<keyword evidence="2" id="KW-1185">Reference proteome</keyword>
<dbReference type="PANTHER" id="PTHR21736:SF38">
    <property type="entry name" value="PROTEIN OBERON 3"/>
    <property type="match status" value="1"/>
</dbReference>
<name>A0ABD1ABI7_CARAN</name>
<gene>
    <name evidence="1" type="ORF">V5N11_026652</name>
</gene>
<evidence type="ECO:0000313" key="2">
    <source>
        <dbReference type="Proteomes" id="UP001558713"/>
    </source>
</evidence>
<sequence>MNNGEQRATTSFSNNFTAPAPNAVKRLRVMTNNSEQQTTTSFSNDFTVTAPSISYFYSHPLAHNISCSMTRNSTDFDCSVGKDDQIWCAGEETNGSIHSRFRPIGDGGVAFANNPLISGKPSSSSDYSFYPSELPARPGMEVAISGDSRKKLPNSEDNDAFRSERILYDIISESISSVALIAPSVKTEGNDQMRIEGKFCGSFMENNKV</sequence>
<dbReference type="EMBL" id="JBANAX010000546">
    <property type="protein sequence ID" value="KAL1204155.1"/>
    <property type="molecule type" value="Genomic_DNA"/>
</dbReference>
<dbReference type="AlphaFoldDB" id="A0ABD1ABI7"/>
<organism evidence="1 2">
    <name type="scientific">Cardamine amara subsp. amara</name>
    <dbReference type="NCBI Taxonomy" id="228776"/>
    <lineage>
        <taxon>Eukaryota</taxon>
        <taxon>Viridiplantae</taxon>
        <taxon>Streptophyta</taxon>
        <taxon>Embryophyta</taxon>
        <taxon>Tracheophyta</taxon>
        <taxon>Spermatophyta</taxon>
        <taxon>Magnoliopsida</taxon>
        <taxon>eudicotyledons</taxon>
        <taxon>Gunneridae</taxon>
        <taxon>Pentapetalae</taxon>
        <taxon>rosids</taxon>
        <taxon>malvids</taxon>
        <taxon>Brassicales</taxon>
        <taxon>Brassicaceae</taxon>
        <taxon>Cardamineae</taxon>
        <taxon>Cardamine</taxon>
    </lineage>
</organism>
<evidence type="ECO:0000313" key="1">
    <source>
        <dbReference type="EMBL" id="KAL1204155.1"/>
    </source>
</evidence>